<dbReference type="EMBL" id="JBBPBK010000015">
    <property type="protein sequence ID" value="KAK9268766.1"/>
    <property type="molecule type" value="Genomic_DNA"/>
</dbReference>
<dbReference type="CDD" id="cd08838">
    <property type="entry name" value="ArfGap_AGFG"/>
    <property type="match status" value="1"/>
</dbReference>
<feature type="compositionally biased region" description="Basic and acidic residues" evidence="5">
    <location>
        <begin position="217"/>
        <end position="251"/>
    </location>
</feature>
<dbReference type="SMART" id="SM00105">
    <property type="entry name" value="ArfGap"/>
    <property type="match status" value="1"/>
</dbReference>
<dbReference type="InterPro" id="IPR044820">
    <property type="entry name" value="AGD14-like"/>
</dbReference>
<feature type="compositionally biased region" description="Polar residues" evidence="5">
    <location>
        <begin position="289"/>
        <end position="307"/>
    </location>
</feature>
<sequence length="750" mass="79912">MANRFKEDEKNERIIRSLLKLPANRRCINCNSLGPQYVCTNFWTFVCTTCSGIHREFTHRVKSVSMAKFTSQEVTALQGGGNERAKEIYFKEWDPQRHSFPDSSNIERLRDFIKHVYVDRRFTGERSFDKAPKAKTGEDSYENRRVDTYQGGSRSPPYEDTYERRYNERPSPGGRSDDSNFRYNSDERSPGYDRESRQYGDYRRSPVRAGVVNDWRRDDRFGNGRRPEDRRISDGDSKSEGRSPDHQKDLDVSSPPVVRPVRDILGENVSPLRISGPPKANGGRAADGSTLTQRTASSSSLGSTNENPVELKRENSGILIDFDANPEPPVSSSVPQTQQTTIGQSIAQPVSSSTDNNWASFDFAPEAKVSQAPSNANTLDSVLSQLFVPASVPGNLSGVSSGGGGGAPTTTPVGNMSALPISGDSLVAPVGHQSLSTFGGGVPAAVPVSNLSTFPPSGSPGAAPGLTSMLPVNGGNSFTGQWPSMRPQHQSLFPAMGIQPIAQQFTPPVGAASSNQQWISSLVTNTQGPLSTPSAQAPQAISIPAQEVTSGVVSQPSPVEVQSSGRKVLPEDLFTATYPATSVPISGWQPGPPGGMGFAMQYNATVPMPQLSKSTNPFDLNHEPPPVQAPTFPSMASLQGALPNMPPPSGLLHTSSLVTPSPTWMPPQSSSYAPAMPPLAPSYASALPPGAYVGQQVPGNMAPPRHQGVGGFGGEGAAFGSLYSNQQLAGRFSAPAAPNSFPSVGGNPFG</sequence>
<accession>A0AAP0NAM2</accession>
<dbReference type="Pfam" id="PF01412">
    <property type="entry name" value="ArfGap"/>
    <property type="match status" value="1"/>
</dbReference>
<keyword evidence="8" id="KW-1185">Reference proteome</keyword>
<feature type="compositionally biased region" description="Basic and acidic residues" evidence="5">
    <location>
        <begin position="129"/>
        <end position="147"/>
    </location>
</feature>
<dbReference type="FunFam" id="1.10.220.150:FF:000005">
    <property type="entry name" value="Arf-GAP domain and FG repeat-containing protein 1"/>
    <property type="match status" value="1"/>
</dbReference>
<evidence type="ECO:0000256" key="1">
    <source>
        <dbReference type="ARBA" id="ARBA00022723"/>
    </source>
</evidence>
<evidence type="ECO:0000256" key="3">
    <source>
        <dbReference type="ARBA" id="ARBA00022833"/>
    </source>
</evidence>
<dbReference type="Gene3D" id="1.10.220.150">
    <property type="entry name" value="Arf GTPase activating protein"/>
    <property type="match status" value="1"/>
</dbReference>
<evidence type="ECO:0000313" key="7">
    <source>
        <dbReference type="EMBL" id="KAK9268766.1"/>
    </source>
</evidence>
<gene>
    <name evidence="7" type="ORF">L1049_000528</name>
</gene>
<feature type="compositionally biased region" description="Basic and acidic residues" evidence="5">
    <location>
        <begin position="175"/>
        <end position="204"/>
    </location>
</feature>
<dbReference type="AlphaFoldDB" id="A0AAP0NAM2"/>
<organism evidence="7 8">
    <name type="scientific">Liquidambar formosana</name>
    <name type="common">Formosan gum</name>
    <dbReference type="NCBI Taxonomy" id="63359"/>
    <lineage>
        <taxon>Eukaryota</taxon>
        <taxon>Viridiplantae</taxon>
        <taxon>Streptophyta</taxon>
        <taxon>Embryophyta</taxon>
        <taxon>Tracheophyta</taxon>
        <taxon>Spermatophyta</taxon>
        <taxon>Magnoliopsida</taxon>
        <taxon>eudicotyledons</taxon>
        <taxon>Gunneridae</taxon>
        <taxon>Pentapetalae</taxon>
        <taxon>Saxifragales</taxon>
        <taxon>Altingiaceae</taxon>
        <taxon>Liquidambar</taxon>
    </lineage>
</organism>
<proteinExistence type="predicted"/>
<dbReference type="SUPFAM" id="SSF57863">
    <property type="entry name" value="ArfGap/RecO-like zinc finger"/>
    <property type="match status" value="1"/>
</dbReference>
<dbReference type="PANTHER" id="PTHR46085">
    <property type="entry name" value="ARFGAP/RECO-RELATED"/>
    <property type="match status" value="1"/>
</dbReference>
<comment type="caution">
    <text evidence="7">The sequence shown here is derived from an EMBL/GenBank/DDBJ whole genome shotgun (WGS) entry which is preliminary data.</text>
</comment>
<dbReference type="GO" id="GO:0005096">
    <property type="term" value="F:GTPase activator activity"/>
    <property type="evidence" value="ECO:0007669"/>
    <property type="project" value="InterPro"/>
</dbReference>
<feature type="region of interest" description="Disordered" evidence="5">
    <location>
        <begin position="129"/>
        <end position="205"/>
    </location>
</feature>
<evidence type="ECO:0000313" key="8">
    <source>
        <dbReference type="Proteomes" id="UP001415857"/>
    </source>
</evidence>
<dbReference type="PRINTS" id="PR00405">
    <property type="entry name" value="REVINTRACTNG"/>
</dbReference>
<keyword evidence="2 4" id="KW-0863">Zinc-finger</keyword>
<dbReference type="PROSITE" id="PS50115">
    <property type="entry name" value="ARFGAP"/>
    <property type="match status" value="1"/>
</dbReference>
<reference evidence="7 8" key="1">
    <citation type="journal article" date="2024" name="Plant J.">
        <title>Genome sequences and population genomics reveal climatic adaptation and genomic divergence between two closely related sweetgum species.</title>
        <authorList>
            <person name="Xu W.Q."/>
            <person name="Ren C.Q."/>
            <person name="Zhang X.Y."/>
            <person name="Comes H.P."/>
            <person name="Liu X.H."/>
            <person name="Li Y.G."/>
            <person name="Kettle C.J."/>
            <person name="Jalonen R."/>
            <person name="Gaisberger H."/>
            <person name="Ma Y.Z."/>
            <person name="Qiu Y.X."/>
        </authorList>
    </citation>
    <scope>NUCLEOTIDE SEQUENCE [LARGE SCALE GENOMIC DNA]</scope>
    <source>
        <strain evidence="7">Hangzhou</strain>
    </source>
</reference>
<dbReference type="InterPro" id="IPR037278">
    <property type="entry name" value="ARFGAP/RecO"/>
</dbReference>
<dbReference type="PANTHER" id="PTHR46085:SF3">
    <property type="entry name" value="ARF GTPASE ACTIVATING PROTEIN"/>
    <property type="match status" value="1"/>
</dbReference>
<feature type="region of interest" description="Disordered" evidence="5">
    <location>
        <begin position="217"/>
        <end position="353"/>
    </location>
</feature>
<dbReference type="Proteomes" id="UP001415857">
    <property type="component" value="Unassembled WGS sequence"/>
</dbReference>
<keyword evidence="1" id="KW-0479">Metal-binding</keyword>
<protein>
    <recommendedName>
        <fullName evidence="6">Arf-GAP domain-containing protein</fullName>
    </recommendedName>
</protein>
<evidence type="ECO:0000259" key="6">
    <source>
        <dbReference type="PROSITE" id="PS50115"/>
    </source>
</evidence>
<dbReference type="InterPro" id="IPR038508">
    <property type="entry name" value="ArfGAP_dom_sf"/>
</dbReference>
<dbReference type="InterPro" id="IPR001164">
    <property type="entry name" value="ArfGAP_dom"/>
</dbReference>
<name>A0AAP0NAM2_LIQFO</name>
<feature type="domain" description="Arf-GAP" evidence="6">
    <location>
        <begin position="12"/>
        <end position="130"/>
    </location>
</feature>
<evidence type="ECO:0000256" key="5">
    <source>
        <dbReference type="SAM" id="MobiDB-lite"/>
    </source>
</evidence>
<evidence type="ECO:0000256" key="2">
    <source>
        <dbReference type="ARBA" id="ARBA00022771"/>
    </source>
</evidence>
<feature type="compositionally biased region" description="Polar residues" evidence="5">
    <location>
        <begin position="330"/>
        <end position="353"/>
    </location>
</feature>
<evidence type="ECO:0000256" key="4">
    <source>
        <dbReference type="PROSITE-ProRule" id="PRU00288"/>
    </source>
</evidence>
<dbReference type="GO" id="GO:0008270">
    <property type="term" value="F:zinc ion binding"/>
    <property type="evidence" value="ECO:0007669"/>
    <property type="project" value="UniProtKB-KW"/>
</dbReference>
<keyword evidence="3" id="KW-0862">Zinc</keyword>